<evidence type="ECO:0000256" key="7">
    <source>
        <dbReference type="ARBA" id="ARBA00048220"/>
    </source>
</evidence>
<evidence type="ECO:0000313" key="12">
    <source>
        <dbReference type="EMBL" id="PVZ68804.1"/>
    </source>
</evidence>
<dbReference type="InterPro" id="IPR055128">
    <property type="entry name" value="HypF_C_2"/>
</dbReference>
<dbReference type="InterPro" id="IPR006070">
    <property type="entry name" value="Sua5-like_dom"/>
</dbReference>
<dbReference type="Pfam" id="PF07503">
    <property type="entry name" value="zf-HYPF"/>
    <property type="match status" value="2"/>
</dbReference>
<dbReference type="Pfam" id="PF17788">
    <property type="entry name" value="HypF_C"/>
    <property type="match status" value="1"/>
</dbReference>
<feature type="active site" evidence="9">
    <location>
        <position position="38"/>
    </location>
</feature>
<dbReference type="InterPro" id="IPR036046">
    <property type="entry name" value="Acylphosphatase-like_dom_sf"/>
</dbReference>
<evidence type="ECO:0000256" key="1">
    <source>
        <dbReference type="ARBA" id="ARBA00004711"/>
    </source>
</evidence>
<dbReference type="NCBIfam" id="TIGR00143">
    <property type="entry name" value="hypF"/>
    <property type="match status" value="1"/>
</dbReference>
<dbReference type="OrthoDB" id="9808093at2"/>
<keyword evidence="4" id="KW-0479">Metal-binding</keyword>
<keyword evidence="6" id="KW-0862">Zinc</keyword>
<dbReference type="InterPro" id="IPR017945">
    <property type="entry name" value="DHBP_synth_RibB-like_a/b_dom"/>
</dbReference>
<dbReference type="GO" id="GO:0016743">
    <property type="term" value="F:carboxyl- or carbamoyltransferase activity"/>
    <property type="evidence" value="ECO:0007669"/>
    <property type="project" value="UniProtKB-UniRule"/>
</dbReference>
<keyword evidence="3" id="KW-0436">Ligase</keyword>
<dbReference type="PROSITE" id="PS00150">
    <property type="entry name" value="ACYLPHOSPHATASE_1"/>
    <property type="match status" value="1"/>
</dbReference>
<protein>
    <recommendedName>
        <fullName evidence="8">Carbamoyltransferase HypF</fullName>
        <ecNumber evidence="8">6.2.-.-</ecNumber>
    </recommendedName>
</protein>
<evidence type="ECO:0000256" key="5">
    <source>
        <dbReference type="ARBA" id="ARBA00022771"/>
    </source>
</evidence>
<sequence length="836" mass="91717">MKWQIQGFAIKGIVQGVGFRPFVFNLAKQCDCSGDVCNNGLGVEIRLCGQQKNIDLFIQRLQSELPRLARINQIQSLPENQLDIESFSEVIESVKNNQPAIFAIRATPQKIANSAENNQKISTLISPDASLCDDCRSELLDPKNPRYRYPFINCTHCGPRYTIIADLPYDRPFTTMAGFELCKSCQQEYSDPQDRRFHAQPNACNTCGPQLSLLNNQGQPIDGDPIEQTLERLRQGEILAIKGLGGFHLVCDANNADAVAKLRARKHRPAKPFAVMAANTASLERWVTINPSTADLLKSAQAPIVLCQKQSQIELQINGVADGLNQLGVMLPYTPIHWLLFHQAAGQPATEAWLNQPQDLLLVMTSANPSGEPLVIDNREAINRLSNIADYFLLHDRDILIRNDDPLLIAGTEQQPSIMIRRGRGYAPAPVFLPKLLNKNNDLNILATGSYLKNSICYSQGEMAHFSQHIGDLNCVGNIEFQKEIYRHLSQAYQMQPDIVIADSHPESPAVRFAQQISQQLNIPLLQVQHHHAHIAAVMAEYQLAQPVIGLALDGLGFGGQSLDISQVADNKSLLGGELLLVNADGCQHLGGLQPLALPGGDAAAKAPWRMAASVLFSTGNSQQIKSRFKDFAAAAFTETMLQKQLNCPKTSSMGRLFDACASLLNICQVNSFEAEAASKLEAAAAKDASQSNSAAASEQPTSLARITSSSSQPFVLDLLPIFNVLIQSSIPPISISRQNQLAYWFHQQLIEALARWVISASKKTGIKDICLSGGCFLNQILAQGLQQKLQQLGFNVYLPICHPVNDGSISLGQLYAARMHLNKVQPQQHKVSGDK</sequence>
<keyword evidence="5" id="KW-0863">Zinc-finger</keyword>
<accession>A0A2V1GX25</accession>
<comment type="similarity">
    <text evidence="2 8">Belongs to the carbamoyltransferase HypF family.</text>
</comment>
<evidence type="ECO:0000256" key="9">
    <source>
        <dbReference type="PROSITE-ProRule" id="PRU00520"/>
    </source>
</evidence>
<dbReference type="InterPro" id="IPR011125">
    <property type="entry name" value="Znf_HypF"/>
</dbReference>
<keyword evidence="13" id="KW-1185">Reference proteome</keyword>
<dbReference type="RefSeq" id="WP_116687189.1">
    <property type="nucleotide sequence ID" value="NZ_CAWNYD010000004.1"/>
</dbReference>
<dbReference type="Pfam" id="PF00708">
    <property type="entry name" value="Acylphosphatase"/>
    <property type="match status" value="1"/>
</dbReference>
<dbReference type="UniPathway" id="UPA00335"/>
<keyword evidence="9" id="KW-0378">Hydrolase</keyword>
<dbReference type="GO" id="GO:0016874">
    <property type="term" value="F:ligase activity"/>
    <property type="evidence" value="ECO:0007669"/>
    <property type="project" value="UniProtKB-UniRule"/>
</dbReference>
<evidence type="ECO:0000256" key="6">
    <source>
        <dbReference type="ARBA" id="ARBA00022833"/>
    </source>
</evidence>
<dbReference type="Gene3D" id="3.30.420.40">
    <property type="match status" value="1"/>
</dbReference>
<dbReference type="SUPFAM" id="SSF54975">
    <property type="entry name" value="Acylphosphatase/BLUF domain-like"/>
    <property type="match status" value="1"/>
</dbReference>
<comment type="caution">
    <text evidence="12">The sequence shown here is derived from an EMBL/GenBank/DDBJ whole genome shotgun (WGS) entry which is preliminary data.</text>
</comment>
<dbReference type="InterPro" id="IPR017968">
    <property type="entry name" value="Acylphosphatase_CS"/>
</dbReference>
<dbReference type="GO" id="GO:0051604">
    <property type="term" value="P:protein maturation"/>
    <property type="evidence" value="ECO:0007669"/>
    <property type="project" value="TreeGrafter"/>
</dbReference>
<name>A0A2V1GX25_9GAMM</name>
<dbReference type="Gene3D" id="3.30.420.360">
    <property type="match status" value="1"/>
</dbReference>
<evidence type="ECO:0000259" key="11">
    <source>
        <dbReference type="PROSITE" id="PS51163"/>
    </source>
</evidence>
<dbReference type="EC" id="6.2.-.-" evidence="8"/>
<evidence type="ECO:0000256" key="3">
    <source>
        <dbReference type="ARBA" id="ARBA00022598"/>
    </source>
</evidence>
<dbReference type="SUPFAM" id="SSF55821">
    <property type="entry name" value="YrdC/RibB"/>
    <property type="match status" value="1"/>
</dbReference>
<comment type="catalytic activity">
    <reaction evidence="7 8">
        <text>C-terminal L-cysteinyl-[HypE protein] + carbamoyl phosphate + ATP + H2O = C-terminal S-carboxamide-L-cysteinyl-[HypE protein] + AMP + phosphate + diphosphate + H(+)</text>
        <dbReference type="Rhea" id="RHEA:55636"/>
        <dbReference type="Rhea" id="RHEA-COMP:14247"/>
        <dbReference type="Rhea" id="RHEA-COMP:14392"/>
        <dbReference type="ChEBI" id="CHEBI:15377"/>
        <dbReference type="ChEBI" id="CHEBI:15378"/>
        <dbReference type="ChEBI" id="CHEBI:30616"/>
        <dbReference type="ChEBI" id="CHEBI:33019"/>
        <dbReference type="ChEBI" id="CHEBI:43474"/>
        <dbReference type="ChEBI" id="CHEBI:58228"/>
        <dbReference type="ChEBI" id="CHEBI:76913"/>
        <dbReference type="ChEBI" id="CHEBI:139126"/>
        <dbReference type="ChEBI" id="CHEBI:456215"/>
    </reaction>
</comment>
<dbReference type="PANTHER" id="PTHR42959">
    <property type="entry name" value="CARBAMOYLTRANSFERASE"/>
    <property type="match status" value="1"/>
</dbReference>
<dbReference type="Pfam" id="PF01300">
    <property type="entry name" value="Sua5_yciO_yrdC"/>
    <property type="match status" value="1"/>
</dbReference>
<feature type="active site" evidence="9">
    <location>
        <position position="20"/>
    </location>
</feature>
<dbReference type="GO" id="GO:0003725">
    <property type="term" value="F:double-stranded RNA binding"/>
    <property type="evidence" value="ECO:0007669"/>
    <property type="project" value="InterPro"/>
</dbReference>
<evidence type="ECO:0000256" key="4">
    <source>
        <dbReference type="ARBA" id="ARBA00022723"/>
    </source>
</evidence>
<feature type="domain" description="YrdC-like" evidence="11">
    <location>
        <begin position="223"/>
        <end position="425"/>
    </location>
</feature>
<evidence type="ECO:0000313" key="13">
    <source>
        <dbReference type="Proteomes" id="UP000244906"/>
    </source>
</evidence>
<keyword evidence="12" id="KW-0808">Transferase</keyword>
<dbReference type="GO" id="GO:0008270">
    <property type="term" value="F:zinc ion binding"/>
    <property type="evidence" value="ECO:0007669"/>
    <property type="project" value="UniProtKB-KW"/>
</dbReference>
<gene>
    <name evidence="12" type="primary">hypF</name>
    <name evidence="12" type="ORF">DC094_11135</name>
</gene>
<feature type="domain" description="Acylphosphatase-like" evidence="10">
    <location>
        <begin position="5"/>
        <end position="106"/>
    </location>
</feature>
<dbReference type="Proteomes" id="UP000244906">
    <property type="component" value="Unassembled WGS sequence"/>
</dbReference>
<comment type="function">
    <text evidence="8">Involved in the maturation of [NiFe] hydrogenases. Along with HypE, it catalyzes the synthesis of the CN ligands of the active site iron of [NiFe]-hydrogenases. HypF functions as a carbamoyl transferase using carbamoylphosphate as a substrate and transferring the carboxamido moiety in an ATP-dependent reaction to the thiolate of the C-terminal cysteine of HypE yielding a protein-S-carboxamide.</text>
</comment>
<evidence type="ECO:0000259" key="10">
    <source>
        <dbReference type="PROSITE" id="PS51160"/>
    </source>
</evidence>
<dbReference type="GO" id="GO:0003998">
    <property type="term" value="F:acylphosphatase activity"/>
    <property type="evidence" value="ECO:0007669"/>
    <property type="project" value="UniProtKB-EC"/>
</dbReference>
<dbReference type="InterPro" id="IPR051060">
    <property type="entry name" value="Carbamoyltrans_HypF-like"/>
</dbReference>
<dbReference type="InterPro" id="IPR001792">
    <property type="entry name" value="Acylphosphatase-like_dom"/>
</dbReference>
<dbReference type="PANTHER" id="PTHR42959:SF1">
    <property type="entry name" value="CARBAMOYLTRANSFERASE HYPF"/>
    <property type="match status" value="1"/>
</dbReference>
<comment type="pathway">
    <text evidence="1 8">Protein modification; [NiFe] hydrogenase maturation.</text>
</comment>
<proteinExistence type="inferred from homology"/>
<dbReference type="Gene3D" id="3.30.110.120">
    <property type="match status" value="1"/>
</dbReference>
<organism evidence="12 13">
    <name type="scientific">Pelagibaculum spongiae</name>
    <dbReference type="NCBI Taxonomy" id="2080658"/>
    <lineage>
        <taxon>Bacteria</taxon>
        <taxon>Pseudomonadati</taxon>
        <taxon>Pseudomonadota</taxon>
        <taxon>Gammaproteobacteria</taxon>
        <taxon>Oceanospirillales</taxon>
        <taxon>Pelagibaculum</taxon>
    </lineage>
</organism>
<dbReference type="EMBL" id="QDDL01000004">
    <property type="protein sequence ID" value="PVZ68804.1"/>
    <property type="molecule type" value="Genomic_DNA"/>
</dbReference>
<dbReference type="AlphaFoldDB" id="A0A2V1GX25"/>
<dbReference type="Pfam" id="PF22521">
    <property type="entry name" value="HypF_C_2"/>
    <property type="match status" value="1"/>
</dbReference>
<evidence type="ECO:0000256" key="2">
    <source>
        <dbReference type="ARBA" id="ARBA00008097"/>
    </source>
</evidence>
<dbReference type="PROSITE" id="PS51163">
    <property type="entry name" value="YRDC"/>
    <property type="match status" value="1"/>
</dbReference>
<dbReference type="InterPro" id="IPR004421">
    <property type="entry name" value="Carbamoyltransferase_HypF"/>
</dbReference>
<reference evidence="12 13" key="1">
    <citation type="submission" date="2018-04" db="EMBL/GenBank/DDBJ databases">
        <title>Thalassorhabdus spongiae gen. nov., sp. nov., isolated from a marine sponge in South-West Iceland.</title>
        <authorList>
            <person name="Knobloch S."/>
            <person name="Daussin A."/>
            <person name="Johannsson R."/>
            <person name="Marteinsson V.T."/>
        </authorList>
    </citation>
    <scope>NUCLEOTIDE SEQUENCE [LARGE SCALE GENOMIC DNA]</scope>
    <source>
        <strain evidence="12 13">Hp12</strain>
    </source>
</reference>
<dbReference type="Gene3D" id="3.90.870.50">
    <property type="match status" value="1"/>
</dbReference>
<dbReference type="PIRSF" id="PIRSF006256">
    <property type="entry name" value="CMPcnvr_hdrg_mat"/>
    <property type="match status" value="1"/>
</dbReference>
<dbReference type="PROSITE" id="PS51160">
    <property type="entry name" value="ACYLPHOSPHATASE_3"/>
    <property type="match status" value="1"/>
</dbReference>
<comment type="catalytic activity">
    <reaction evidence="9">
        <text>an acyl phosphate + H2O = a carboxylate + phosphate + H(+)</text>
        <dbReference type="Rhea" id="RHEA:14965"/>
        <dbReference type="ChEBI" id="CHEBI:15377"/>
        <dbReference type="ChEBI" id="CHEBI:15378"/>
        <dbReference type="ChEBI" id="CHEBI:29067"/>
        <dbReference type="ChEBI" id="CHEBI:43474"/>
        <dbReference type="ChEBI" id="CHEBI:59918"/>
        <dbReference type="EC" id="3.6.1.7"/>
    </reaction>
</comment>
<evidence type="ECO:0000256" key="8">
    <source>
        <dbReference type="PIRNR" id="PIRNR006256"/>
    </source>
</evidence>
<dbReference type="InterPro" id="IPR041440">
    <property type="entry name" value="HypF_C"/>
</dbReference>